<organism evidence="2 3">
    <name type="scientific">Microbacterium elymi</name>
    <dbReference type="NCBI Taxonomy" id="2909587"/>
    <lineage>
        <taxon>Bacteria</taxon>
        <taxon>Bacillati</taxon>
        <taxon>Actinomycetota</taxon>
        <taxon>Actinomycetes</taxon>
        <taxon>Micrococcales</taxon>
        <taxon>Microbacteriaceae</taxon>
        <taxon>Microbacterium</taxon>
    </lineage>
</organism>
<evidence type="ECO:0000313" key="2">
    <source>
        <dbReference type="EMBL" id="UUT36042.1"/>
    </source>
</evidence>
<accession>A0ABY5NLI1</accession>
<evidence type="ECO:0008006" key="4">
    <source>
        <dbReference type="Google" id="ProtNLM"/>
    </source>
</evidence>
<feature type="region of interest" description="Disordered" evidence="1">
    <location>
        <begin position="116"/>
        <end position="158"/>
    </location>
</feature>
<gene>
    <name evidence="2" type="ORF">L2X98_23360</name>
</gene>
<sequence length="158" mass="17168">MRMTAMIGRRRSAAVIRARAEGGRTPIDAVRGEGYPEPQADILPAVPEEGGYRMDAMMMGAMSKDMMSMPGMPAMDMAMMQECMDACSACEQACTVCSMQADGLRPGMYELRRHVQHHDARDDADAGHDAGGDDGDARRVRGDVSDVHGRVHGARRPQ</sequence>
<evidence type="ECO:0000313" key="3">
    <source>
        <dbReference type="Proteomes" id="UP001054811"/>
    </source>
</evidence>
<proteinExistence type="predicted"/>
<keyword evidence="3" id="KW-1185">Reference proteome</keyword>
<name>A0ABY5NLI1_9MICO</name>
<dbReference type="Proteomes" id="UP001054811">
    <property type="component" value="Chromosome"/>
</dbReference>
<reference evidence="2" key="1">
    <citation type="submission" date="2022-01" db="EMBL/GenBank/DDBJ databases">
        <title>Microbacterium eymi and Microbacterium rhizovicinus sp. nov., isolated from the rhizospheric soil of Elymus tsukushiensis, a plant native to the Dokdo Islands, Republic of Korea.</title>
        <authorList>
            <person name="Hwang Y.J."/>
        </authorList>
    </citation>
    <scope>NUCLEOTIDE SEQUENCE</scope>
    <source>
        <strain evidence="2">KUDC0405</strain>
    </source>
</reference>
<evidence type="ECO:0000256" key="1">
    <source>
        <dbReference type="SAM" id="MobiDB-lite"/>
    </source>
</evidence>
<dbReference type="EMBL" id="CP091139">
    <property type="protein sequence ID" value="UUT36042.1"/>
    <property type="molecule type" value="Genomic_DNA"/>
</dbReference>
<feature type="compositionally biased region" description="Basic and acidic residues" evidence="1">
    <location>
        <begin position="116"/>
        <end position="149"/>
    </location>
</feature>
<protein>
    <recommendedName>
        <fullName evidence="4">4Fe-4S ferredoxin-type domain-containing protein</fullName>
    </recommendedName>
</protein>
<dbReference type="RefSeq" id="WP_259612690.1">
    <property type="nucleotide sequence ID" value="NZ_CP091139.2"/>
</dbReference>